<evidence type="ECO:0000256" key="1">
    <source>
        <dbReference type="SAM" id="Phobius"/>
    </source>
</evidence>
<name>A0ABQ4B6V0_9ACTN</name>
<evidence type="ECO:0000313" key="3">
    <source>
        <dbReference type="Proteomes" id="UP000624709"/>
    </source>
</evidence>
<accession>A0ABQ4B6V0</accession>
<keyword evidence="1" id="KW-1133">Transmembrane helix</keyword>
<proteinExistence type="predicted"/>
<dbReference type="Proteomes" id="UP000624709">
    <property type="component" value="Unassembled WGS sequence"/>
</dbReference>
<keyword evidence="3" id="KW-1185">Reference proteome</keyword>
<gene>
    <name evidence="2" type="ORF">Apa02nite_021030</name>
</gene>
<dbReference type="RefSeq" id="WP_203824853.1">
    <property type="nucleotide sequence ID" value="NZ_BAAATY010000004.1"/>
</dbReference>
<comment type="caution">
    <text evidence="2">The sequence shown here is derived from an EMBL/GenBank/DDBJ whole genome shotgun (WGS) entry which is preliminary data.</text>
</comment>
<keyword evidence="1" id="KW-0812">Transmembrane</keyword>
<protein>
    <submittedName>
        <fullName evidence="2">Uncharacterized protein</fullName>
    </submittedName>
</protein>
<feature type="transmembrane region" description="Helical" evidence="1">
    <location>
        <begin position="33"/>
        <end position="52"/>
    </location>
</feature>
<reference evidence="2 3" key="1">
    <citation type="submission" date="2021-01" db="EMBL/GenBank/DDBJ databases">
        <title>Whole genome shotgun sequence of Actinoplanes palleronii NBRC 14916.</title>
        <authorList>
            <person name="Komaki H."/>
            <person name="Tamura T."/>
        </authorList>
    </citation>
    <scope>NUCLEOTIDE SEQUENCE [LARGE SCALE GENOMIC DNA]</scope>
    <source>
        <strain evidence="2 3">NBRC 14916</strain>
    </source>
</reference>
<sequence length="55" mass="5810">MTSWLRPALWLLLILSVAANAVASSLDVGVVVGLGFGLVTLACAVVLAAHHYRHR</sequence>
<evidence type="ECO:0000313" key="2">
    <source>
        <dbReference type="EMBL" id="GIE65995.1"/>
    </source>
</evidence>
<dbReference type="EMBL" id="BOMS01000026">
    <property type="protein sequence ID" value="GIE65995.1"/>
    <property type="molecule type" value="Genomic_DNA"/>
</dbReference>
<keyword evidence="1" id="KW-0472">Membrane</keyword>
<organism evidence="2 3">
    <name type="scientific">Actinoplanes palleronii</name>
    <dbReference type="NCBI Taxonomy" id="113570"/>
    <lineage>
        <taxon>Bacteria</taxon>
        <taxon>Bacillati</taxon>
        <taxon>Actinomycetota</taxon>
        <taxon>Actinomycetes</taxon>
        <taxon>Micromonosporales</taxon>
        <taxon>Micromonosporaceae</taxon>
        <taxon>Actinoplanes</taxon>
    </lineage>
</organism>